<reference evidence="1 2" key="1">
    <citation type="submission" date="2010-12" db="EMBL/GenBank/DDBJ databases">
        <authorList>
            <person name="Muzny D."/>
            <person name="Qin X."/>
            <person name="Buhay C."/>
            <person name="Dugan-Rocha S."/>
            <person name="Ding Y."/>
            <person name="Chen G."/>
            <person name="Hawes A."/>
            <person name="Holder M."/>
            <person name="Jhangiani S."/>
            <person name="Johnson A."/>
            <person name="Khan Z."/>
            <person name="Li Z."/>
            <person name="Liu W."/>
            <person name="Liu X."/>
            <person name="Perez L."/>
            <person name="Shen H."/>
            <person name="Wang Q."/>
            <person name="Watt J."/>
            <person name="Xi L."/>
            <person name="Xin Y."/>
            <person name="Zhou J."/>
            <person name="Deng J."/>
            <person name="Jiang H."/>
            <person name="Liu Y."/>
            <person name="Qu J."/>
            <person name="Song X.-Z."/>
            <person name="Zhang L."/>
            <person name="Villasana D."/>
            <person name="Johnson A."/>
            <person name="Liu J."/>
            <person name="Liyanage D."/>
            <person name="Lorensuhewa L."/>
            <person name="Robinson T."/>
            <person name="Song A."/>
            <person name="Song B.-B."/>
            <person name="Dinh H."/>
            <person name="Thornton R."/>
            <person name="Coyle M."/>
            <person name="Francisco L."/>
            <person name="Jackson L."/>
            <person name="Javaid M."/>
            <person name="Korchina V."/>
            <person name="Kovar C."/>
            <person name="Mata R."/>
            <person name="Mathew T."/>
            <person name="Ngo R."/>
            <person name="Nguyen L."/>
            <person name="Nguyen N."/>
            <person name="Okwuonu G."/>
            <person name="Ongeri F."/>
            <person name="Pham C."/>
            <person name="Simmons D."/>
            <person name="Wilczek-Boney K."/>
            <person name="Hale W."/>
            <person name="Jakkamsetti A."/>
            <person name="Pham P."/>
            <person name="Ruth R."/>
            <person name="San Lucas F."/>
            <person name="Warren J."/>
            <person name="Zhang J."/>
            <person name="Zhao Z."/>
            <person name="Zhou C."/>
            <person name="Zhu D."/>
            <person name="Lee S."/>
            <person name="Bess C."/>
            <person name="Blankenburg K."/>
            <person name="Forbes L."/>
            <person name="Fu Q."/>
            <person name="Gubbala S."/>
            <person name="Hirani K."/>
            <person name="Jayaseelan J.C."/>
            <person name="Lara F."/>
            <person name="Munidasa M."/>
            <person name="Palculict T."/>
            <person name="Patil S."/>
            <person name="Pu L.-L."/>
            <person name="Saada N."/>
            <person name="Tang L."/>
            <person name="Weissenberger G."/>
            <person name="Zhu Y."/>
            <person name="Hemphill L."/>
            <person name="Shang Y."/>
            <person name="Youmans B."/>
            <person name="Ayvaz T."/>
            <person name="Ross M."/>
            <person name="Santibanez J."/>
            <person name="Aqrawi P."/>
            <person name="Gross S."/>
            <person name="Joshi V."/>
            <person name="Fowler G."/>
            <person name="Nazareth L."/>
            <person name="Reid J."/>
            <person name="Worley K."/>
            <person name="Petrosino J."/>
            <person name="Highlander S."/>
            <person name="Gibbs R."/>
        </authorList>
    </citation>
    <scope>NUCLEOTIDE SEQUENCE [LARGE SCALE GENOMIC DNA]</scope>
    <source>
        <strain evidence="1 2">DSM 10105</strain>
    </source>
</reference>
<dbReference type="KEGG" id="pdo:PSDT_0197"/>
<proteinExistence type="predicted"/>
<protein>
    <submittedName>
        <fullName evidence="1">Bacterial mobilization protein MobC</fullName>
    </submittedName>
</protein>
<dbReference type="EMBL" id="AEON01000002">
    <property type="protein sequence ID" value="EFT82796.1"/>
    <property type="molecule type" value="Genomic_DNA"/>
</dbReference>
<comment type="caution">
    <text evidence="1">The sequence shown here is derived from an EMBL/GenBank/DDBJ whole genome shotgun (WGS) entry which is preliminary data.</text>
</comment>
<evidence type="ECO:0000313" key="2">
    <source>
        <dbReference type="Proteomes" id="UP000004946"/>
    </source>
</evidence>
<dbReference type="HOGENOM" id="CLU_2047420_0_0_11"/>
<dbReference type="InterPro" id="IPR053842">
    <property type="entry name" value="NikA-like"/>
</dbReference>
<dbReference type="Proteomes" id="UP000004946">
    <property type="component" value="Chromosome"/>
</dbReference>
<dbReference type="eggNOG" id="ENOG502ZG0H">
    <property type="taxonomic scope" value="Bacteria"/>
</dbReference>
<sequence>MLIGMEIRGTHNQKHSHNTPRNKEIHIRVTEHQLSNIRRKAREAGVSVSKYLIARALIEQTIHTEQEDAKNATLQAIRAEIHRIGVNINQIAHRVNMGGKVDIPTIERLLEKADSLIPGK</sequence>
<evidence type="ECO:0000313" key="1">
    <source>
        <dbReference type="EMBL" id="EFT82796.1"/>
    </source>
</evidence>
<accession>E6K208</accession>
<keyword evidence="2" id="KW-1185">Reference proteome</keyword>
<dbReference type="AlphaFoldDB" id="E6K208"/>
<dbReference type="PATRIC" id="fig|864564.6.peg.220"/>
<gene>
    <name evidence="1" type="ORF">HMPREF0620_1481</name>
</gene>
<organism evidence="1 2">
    <name type="scientific">Parascardovia denticolens DSM 10105 = JCM 12538</name>
    <dbReference type="NCBI Taxonomy" id="864564"/>
    <lineage>
        <taxon>Bacteria</taxon>
        <taxon>Bacillati</taxon>
        <taxon>Actinomycetota</taxon>
        <taxon>Actinomycetes</taxon>
        <taxon>Bifidobacteriales</taxon>
        <taxon>Bifidobacteriaceae</taxon>
        <taxon>Parascardovia</taxon>
    </lineage>
</organism>
<dbReference type="Pfam" id="PF21983">
    <property type="entry name" value="NikA-like"/>
    <property type="match status" value="1"/>
</dbReference>
<name>E6K208_PARDN</name>